<dbReference type="Proteomes" id="UP000005239">
    <property type="component" value="Unassembled WGS sequence"/>
</dbReference>
<reference evidence="1" key="2">
    <citation type="submission" date="2022-06" db="UniProtKB">
        <authorList>
            <consortium name="EnsemblMetazoa"/>
        </authorList>
    </citation>
    <scope>IDENTIFICATION</scope>
    <source>
        <strain evidence="1">PS312</strain>
    </source>
</reference>
<dbReference type="AlphaFoldDB" id="A0A2A6CTU0"/>
<reference evidence="2" key="1">
    <citation type="journal article" date="2008" name="Nat. Genet.">
        <title>The Pristionchus pacificus genome provides a unique perspective on nematode lifestyle and parasitism.</title>
        <authorList>
            <person name="Dieterich C."/>
            <person name="Clifton S.W."/>
            <person name="Schuster L.N."/>
            <person name="Chinwalla A."/>
            <person name="Delehaunty K."/>
            <person name="Dinkelacker I."/>
            <person name="Fulton L."/>
            <person name="Fulton R."/>
            <person name="Godfrey J."/>
            <person name="Minx P."/>
            <person name="Mitreva M."/>
            <person name="Roeseler W."/>
            <person name="Tian H."/>
            <person name="Witte H."/>
            <person name="Yang S.P."/>
            <person name="Wilson R.K."/>
            <person name="Sommer R.J."/>
        </authorList>
    </citation>
    <scope>NUCLEOTIDE SEQUENCE [LARGE SCALE GENOMIC DNA]</scope>
    <source>
        <strain evidence="2">PS312</strain>
    </source>
</reference>
<dbReference type="EnsemblMetazoa" id="PPA39136.1">
    <property type="protein sequence ID" value="PPA39136.1"/>
    <property type="gene ID" value="WBGene00277505"/>
</dbReference>
<accession>A0A8R1URV2</accession>
<gene>
    <name evidence="1" type="primary">WBGene00277505</name>
</gene>
<evidence type="ECO:0000313" key="2">
    <source>
        <dbReference type="Proteomes" id="UP000005239"/>
    </source>
</evidence>
<protein>
    <submittedName>
        <fullName evidence="1">Uncharacterized protein</fullName>
    </submittedName>
</protein>
<accession>A0A2A6CTU0</accession>
<sequence length="102" mass="11351">MNRVIASWPSARIPLTPGNGGDFEVKSLPIDRTPPSHKQGTGEGNRKKEDKCYEDLLCPAGTQYHCHENECSGYKKIKPLRRVRRDALLGTPITRCSMLVAS</sequence>
<proteinExistence type="predicted"/>
<keyword evidence="2" id="KW-1185">Reference proteome</keyword>
<evidence type="ECO:0000313" key="1">
    <source>
        <dbReference type="EnsemblMetazoa" id="PPA39136.1"/>
    </source>
</evidence>
<organism evidence="1 2">
    <name type="scientific">Pristionchus pacificus</name>
    <name type="common">Parasitic nematode worm</name>
    <dbReference type="NCBI Taxonomy" id="54126"/>
    <lineage>
        <taxon>Eukaryota</taxon>
        <taxon>Metazoa</taxon>
        <taxon>Ecdysozoa</taxon>
        <taxon>Nematoda</taxon>
        <taxon>Chromadorea</taxon>
        <taxon>Rhabditida</taxon>
        <taxon>Rhabditina</taxon>
        <taxon>Diplogasteromorpha</taxon>
        <taxon>Diplogasteroidea</taxon>
        <taxon>Neodiplogasteridae</taxon>
        <taxon>Pristionchus</taxon>
    </lineage>
</organism>
<name>A0A2A6CTU0_PRIPA</name>